<reference evidence="3 4" key="1">
    <citation type="submission" date="2017-09" db="EMBL/GenBank/DDBJ databases">
        <title>The draft genome sequences of Marinobacter sp. PWS21.</title>
        <authorList>
            <person name="Cao J."/>
        </authorList>
    </citation>
    <scope>NUCLEOTIDE SEQUENCE [LARGE SCALE GENOMIC DNA]</scope>
    <source>
        <strain evidence="3 4">PWS21</strain>
    </source>
</reference>
<accession>A0A2G1UJ98</accession>
<dbReference type="Proteomes" id="UP000231409">
    <property type="component" value="Unassembled WGS sequence"/>
</dbReference>
<dbReference type="PANTHER" id="PTHR33376">
    <property type="match status" value="1"/>
</dbReference>
<dbReference type="AlphaFoldDB" id="A0A2G1UJ98"/>
<keyword evidence="1 2" id="KW-0732">Signal</keyword>
<sequence>MGANKMFKSLVVGSVLSLATLGQAVAETTLRYAEATPNRGARADALQYFADQLQEQSGGDLKLDIHWGGALLKYSAILGGVSSGTADMGSVLAAYEPQKMRALSVGDIPVPQSDSWVGMRAMYELMTTNEQLQKEFAKNDVVYVTNYTTSPMQFECAGDVRIEKLEDFAGKKIRASAIYAKILDEVGANMVNFIYSEVYQALDTGLVDCSGGYLYAMRAFKTPEVTTSVALMNWGQIAGFAMVMNKWTWDDLSAEQQQLMRKVGSEMVDFYAEKVIKDNQDVTDKLPTGELGNKVEVIKWSDESRAELFAQSDKYVTAWIADMNKAGLDGKAIWDEYQALLNKYQAELDEKGYPWTRS</sequence>
<dbReference type="InterPro" id="IPR038404">
    <property type="entry name" value="TRAP_DctP_sf"/>
</dbReference>
<gene>
    <name evidence="3" type="ORF">CLH61_12070</name>
</gene>
<dbReference type="PANTHER" id="PTHR33376:SF15">
    <property type="entry name" value="BLL6794 PROTEIN"/>
    <property type="match status" value="1"/>
</dbReference>
<dbReference type="Pfam" id="PF03480">
    <property type="entry name" value="DctP"/>
    <property type="match status" value="1"/>
</dbReference>
<evidence type="ECO:0000313" key="4">
    <source>
        <dbReference type="Proteomes" id="UP000231409"/>
    </source>
</evidence>
<evidence type="ECO:0000256" key="2">
    <source>
        <dbReference type="SAM" id="SignalP"/>
    </source>
</evidence>
<dbReference type="GO" id="GO:0055085">
    <property type="term" value="P:transmembrane transport"/>
    <property type="evidence" value="ECO:0007669"/>
    <property type="project" value="InterPro"/>
</dbReference>
<protein>
    <submittedName>
        <fullName evidence="3">ABC transporter substrate-binding protein</fullName>
    </submittedName>
</protein>
<dbReference type="InterPro" id="IPR018389">
    <property type="entry name" value="DctP_fam"/>
</dbReference>
<name>A0A2G1UJ98_9GAMM</name>
<evidence type="ECO:0000313" key="3">
    <source>
        <dbReference type="EMBL" id="PHQ14500.1"/>
    </source>
</evidence>
<evidence type="ECO:0000256" key="1">
    <source>
        <dbReference type="ARBA" id="ARBA00022729"/>
    </source>
</evidence>
<dbReference type="RefSeq" id="WP_099615005.1">
    <property type="nucleotide sequence ID" value="NZ_KZ319372.1"/>
</dbReference>
<dbReference type="CDD" id="cd13666">
    <property type="entry name" value="PBP2_TRAP_DctP_like_1"/>
    <property type="match status" value="1"/>
</dbReference>
<dbReference type="Gene3D" id="3.40.190.170">
    <property type="entry name" value="Bacterial extracellular solute-binding protein, family 7"/>
    <property type="match status" value="1"/>
</dbReference>
<organism evidence="3 4">
    <name type="scientific">Marinobacter profundi</name>
    <dbReference type="NCBI Taxonomy" id="2666256"/>
    <lineage>
        <taxon>Bacteria</taxon>
        <taxon>Pseudomonadati</taxon>
        <taxon>Pseudomonadota</taxon>
        <taxon>Gammaproteobacteria</taxon>
        <taxon>Pseudomonadales</taxon>
        <taxon>Marinobacteraceae</taxon>
        <taxon>Marinobacter</taxon>
    </lineage>
</organism>
<comment type="caution">
    <text evidence="3">The sequence shown here is derived from an EMBL/GenBank/DDBJ whole genome shotgun (WGS) entry which is preliminary data.</text>
</comment>
<feature type="signal peptide" evidence="2">
    <location>
        <begin position="1"/>
        <end position="26"/>
    </location>
</feature>
<dbReference type="EMBL" id="NTFH01000009">
    <property type="protein sequence ID" value="PHQ14500.1"/>
    <property type="molecule type" value="Genomic_DNA"/>
</dbReference>
<proteinExistence type="predicted"/>
<keyword evidence="4" id="KW-1185">Reference proteome</keyword>
<feature type="chain" id="PRO_5013572083" evidence="2">
    <location>
        <begin position="27"/>
        <end position="358"/>
    </location>
</feature>
<dbReference type="NCBIfam" id="NF037995">
    <property type="entry name" value="TRAP_S1"/>
    <property type="match status" value="1"/>
</dbReference>